<dbReference type="Gene3D" id="1.25.40.10">
    <property type="entry name" value="Tetratricopeptide repeat domain"/>
    <property type="match status" value="2"/>
</dbReference>
<evidence type="ECO:0000313" key="2">
    <source>
        <dbReference type="EMBL" id="KYG66718.1"/>
    </source>
</evidence>
<evidence type="ECO:0000256" key="1">
    <source>
        <dbReference type="SAM" id="SignalP"/>
    </source>
</evidence>
<evidence type="ECO:0000313" key="3">
    <source>
        <dbReference type="Proteomes" id="UP000075320"/>
    </source>
</evidence>
<name>A0A150WQP7_BDEBC</name>
<sequence length="265" mass="30891">MKKWAFVVLVLALSACSSQEEADYKQAQKAMGQEHYRIALTHLDRVIKRNSSSKLPLEAARDAARISYFEIKDFKKSVDYYHFIVLHSKDEKERVESQRQIAAIYFNNLQDYPRAIIEYSKLQQMPHTDLEEAQYKMNVARAQYYQNNFFQAESEIDSLLQLKGDQATRFSALMLKGNILVARKDFTKAADIFKELIRDFPEKSIQENVALILAVCYEENFDFKSALAVLEAHRGKYNPPEYIELRIKRLQERMKNAPGAKGFRK</sequence>
<feature type="signal peptide" evidence="1">
    <location>
        <begin position="1"/>
        <end position="22"/>
    </location>
</feature>
<gene>
    <name evidence="2" type="ORF">AZI86_06650</name>
</gene>
<proteinExistence type="predicted"/>
<dbReference type="OrthoDB" id="5290259at2"/>
<keyword evidence="3" id="KW-1185">Reference proteome</keyword>
<organism evidence="2 3">
    <name type="scientific">Bdellovibrio bacteriovorus</name>
    <dbReference type="NCBI Taxonomy" id="959"/>
    <lineage>
        <taxon>Bacteria</taxon>
        <taxon>Pseudomonadati</taxon>
        <taxon>Bdellovibrionota</taxon>
        <taxon>Bdellovibrionia</taxon>
        <taxon>Bdellovibrionales</taxon>
        <taxon>Pseudobdellovibrionaceae</taxon>
        <taxon>Bdellovibrio</taxon>
    </lineage>
</organism>
<evidence type="ECO:0008006" key="4">
    <source>
        <dbReference type="Google" id="ProtNLM"/>
    </source>
</evidence>
<dbReference type="EMBL" id="LUKE01000001">
    <property type="protein sequence ID" value="KYG66718.1"/>
    <property type="molecule type" value="Genomic_DNA"/>
</dbReference>
<dbReference type="RefSeq" id="WP_061834297.1">
    <property type="nucleotide sequence ID" value="NZ_LUKE01000001.1"/>
</dbReference>
<dbReference type="PROSITE" id="PS51257">
    <property type="entry name" value="PROKAR_LIPOPROTEIN"/>
    <property type="match status" value="1"/>
</dbReference>
<feature type="chain" id="PRO_5007573475" description="Outer membrane lipoprotein BamD-like domain-containing protein" evidence="1">
    <location>
        <begin position="23"/>
        <end position="265"/>
    </location>
</feature>
<dbReference type="Pfam" id="PF13432">
    <property type="entry name" value="TPR_16"/>
    <property type="match status" value="2"/>
</dbReference>
<comment type="caution">
    <text evidence="2">The sequence shown here is derived from an EMBL/GenBank/DDBJ whole genome shotgun (WGS) entry which is preliminary data.</text>
</comment>
<dbReference type="AlphaFoldDB" id="A0A150WQP7"/>
<dbReference type="InterPro" id="IPR011990">
    <property type="entry name" value="TPR-like_helical_dom_sf"/>
</dbReference>
<dbReference type="SUPFAM" id="SSF81901">
    <property type="entry name" value="HCP-like"/>
    <property type="match status" value="1"/>
</dbReference>
<dbReference type="Proteomes" id="UP000075320">
    <property type="component" value="Unassembled WGS sequence"/>
</dbReference>
<reference evidence="2 3" key="1">
    <citation type="submission" date="2016-03" db="EMBL/GenBank/DDBJ databases">
        <authorList>
            <person name="Ploux O."/>
        </authorList>
    </citation>
    <scope>NUCLEOTIDE SEQUENCE [LARGE SCALE GENOMIC DNA]</scope>
    <source>
        <strain evidence="2 3">R0</strain>
    </source>
</reference>
<keyword evidence="1" id="KW-0732">Signal</keyword>
<accession>A0A150WQP7</accession>
<protein>
    <recommendedName>
        <fullName evidence="4">Outer membrane lipoprotein BamD-like domain-containing protein</fullName>
    </recommendedName>
</protein>